<sequence length="89" mass="10234">MDHLQADIDSLETEKGELKNKLKHFSKKILIEVTGTGNDSNKPCQECPFLHNKLKLTKMALKHEIDQRAKLENNYCEQIFSQLKPLPVS</sequence>
<dbReference type="Proteomes" id="UP001160148">
    <property type="component" value="Unassembled WGS sequence"/>
</dbReference>
<evidence type="ECO:0000313" key="2">
    <source>
        <dbReference type="EMBL" id="CAI6367508.1"/>
    </source>
</evidence>
<comment type="caution">
    <text evidence="2">The sequence shown here is derived from an EMBL/GenBank/DDBJ whole genome shotgun (WGS) entry which is preliminary data.</text>
</comment>
<keyword evidence="1" id="KW-0175">Coiled coil</keyword>
<evidence type="ECO:0000256" key="1">
    <source>
        <dbReference type="SAM" id="Coils"/>
    </source>
</evidence>
<gene>
    <name evidence="2" type="ORF">MEUPH1_LOCUS21977</name>
</gene>
<feature type="coiled-coil region" evidence="1">
    <location>
        <begin position="1"/>
        <end position="28"/>
    </location>
</feature>
<organism evidence="2 3">
    <name type="scientific">Macrosiphum euphorbiae</name>
    <name type="common">potato aphid</name>
    <dbReference type="NCBI Taxonomy" id="13131"/>
    <lineage>
        <taxon>Eukaryota</taxon>
        <taxon>Metazoa</taxon>
        <taxon>Ecdysozoa</taxon>
        <taxon>Arthropoda</taxon>
        <taxon>Hexapoda</taxon>
        <taxon>Insecta</taxon>
        <taxon>Pterygota</taxon>
        <taxon>Neoptera</taxon>
        <taxon>Paraneoptera</taxon>
        <taxon>Hemiptera</taxon>
        <taxon>Sternorrhyncha</taxon>
        <taxon>Aphidomorpha</taxon>
        <taxon>Aphidoidea</taxon>
        <taxon>Aphididae</taxon>
        <taxon>Macrosiphini</taxon>
        <taxon>Macrosiphum</taxon>
    </lineage>
</organism>
<protein>
    <submittedName>
        <fullName evidence="2">Uncharacterized protein</fullName>
    </submittedName>
</protein>
<name>A0AAV0XH00_9HEMI</name>
<dbReference type="AlphaFoldDB" id="A0AAV0XH00"/>
<dbReference type="EMBL" id="CARXXK010000004">
    <property type="protein sequence ID" value="CAI6367508.1"/>
    <property type="molecule type" value="Genomic_DNA"/>
</dbReference>
<proteinExistence type="predicted"/>
<keyword evidence="3" id="KW-1185">Reference proteome</keyword>
<evidence type="ECO:0000313" key="3">
    <source>
        <dbReference type="Proteomes" id="UP001160148"/>
    </source>
</evidence>
<reference evidence="2 3" key="1">
    <citation type="submission" date="2023-01" db="EMBL/GenBank/DDBJ databases">
        <authorList>
            <person name="Whitehead M."/>
        </authorList>
    </citation>
    <scope>NUCLEOTIDE SEQUENCE [LARGE SCALE GENOMIC DNA]</scope>
</reference>
<accession>A0AAV0XH00</accession>